<dbReference type="InterPro" id="IPR000432">
    <property type="entry name" value="DNA_mismatch_repair_MutS_C"/>
</dbReference>
<keyword evidence="4" id="KW-0812">Transmembrane</keyword>
<feature type="domain" description="DNA mismatch repair proteins mutS family" evidence="5">
    <location>
        <begin position="405"/>
        <end position="595"/>
    </location>
</feature>
<evidence type="ECO:0000259" key="5">
    <source>
        <dbReference type="SMART" id="SM00534"/>
    </source>
</evidence>
<dbReference type="AlphaFoldDB" id="A0A6C0FA05"/>
<dbReference type="Gene3D" id="3.40.50.300">
    <property type="entry name" value="P-loop containing nucleotide triphosphate hydrolases"/>
    <property type="match status" value="1"/>
</dbReference>
<keyword evidence="4" id="KW-0472">Membrane</keyword>
<sequence>MFKLEYINNEFRLPISYCKNKMELNDNIKKDLELVECVDPSANPIYSHVFKPTNVLGETINKEIPKHYTTNKIFLTETQTVLKHHVPINEQSGFEDQQIHNYSDSELDNIVKIWDEIKNDTGFKEKYMYMDWDFLLFLNKHDWFLQIMSLYNLSSPVLSLLFPIFILIVPFFIIKIRGLKLSMNEYIEILKIIISNHAIGKVFTQFNSVDNSQKVYLLVSAAFYVFSIYQNILVCIRFYNNMKKIHNYMFEIKRYLDYSIFSMTKFIENYGTLSTYQDFIENMKNSLYIMQDLKGHLEKITEFNVSFNKITEIGFIMKHFYDIYEDPTYNKVFLYSFGFHGYMNNLDGLKKNIDEKYISYATFDKLARENKPETKTKTKAETKFKKAYYPALISKNPVKNDYKLEKNLIITGPNASGKTTVLKSAIINLVLSQQWGCGCYETANIKPFKYIHCYLNIPDTSGRDSLFQAEARRCKEIIDCVNENKEESHFAVFDELYSGTNPEEAVISARAFMEYLVKNENVKCILTTHYIKLCKQLGKIKTIKNYNMKTIKKNDNFEYTYSLIEGISKTKGGLKVLTDMNYPKEIIDKTNKLMK</sequence>
<evidence type="ECO:0000313" key="6">
    <source>
        <dbReference type="EMBL" id="QHT35995.1"/>
    </source>
</evidence>
<accession>A0A6C0FA05</accession>
<dbReference type="Pfam" id="PF00488">
    <property type="entry name" value="MutS_V"/>
    <property type="match status" value="1"/>
</dbReference>
<proteinExistence type="predicted"/>
<keyword evidence="2" id="KW-0067">ATP-binding</keyword>
<keyword evidence="1" id="KW-0547">Nucleotide-binding</keyword>
<keyword evidence="3" id="KW-0238">DNA-binding</keyword>
<dbReference type="GO" id="GO:0005524">
    <property type="term" value="F:ATP binding"/>
    <property type="evidence" value="ECO:0007669"/>
    <property type="project" value="UniProtKB-KW"/>
</dbReference>
<protein>
    <recommendedName>
        <fullName evidence="5">DNA mismatch repair proteins mutS family domain-containing protein</fullName>
    </recommendedName>
</protein>
<evidence type="ECO:0000256" key="2">
    <source>
        <dbReference type="ARBA" id="ARBA00022840"/>
    </source>
</evidence>
<organism evidence="6">
    <name type="scientific">viral metagenome</name>
    <dbReference type="NCBI Taxonomy" id="1070528"/>
    <lineage>
        <taxon>unclassified sequences</taxon>
        <taxon>metagenomes</taxon>
        <taxon>organismal metagenomes</taxon>
    </lineage>
</organism>
<keyword evidence="4" id="KW-1133">Transmembrane helix</keyword>
<dbReference type="SUPFAM" id="SSF52540">
    <property type="entry name" value="P-loop containing nucleoside triphosphate hydrolases"/>
    <property type="match status" value="1"/>
</dbReference>
<dbReference type="GO" id="GO:0140664">
    <property type="term" value="F:ATP-dependent DNA damage sensor activity"/>
    <property type="evidence" value="ECO:0007669"/>
    <property type="project" value="InterPro"/>
</dbReference>
<dbReference type="InterPro" id="IPR027417">
    <property type="entry name" value="P-loop_NTPase"/>
</dbReference>
<evidence type="ECO:0000256" key="1">
    <source>
        <dbReference type="ARBA" id="ARBA00022741"/>
    </source>
</evidence>
<feature type="transmembrane region" description="Helical" evidence="4">
    <location>
        <begin position="150"/>
        <end position="174"/>
    </location>
</feature>
<dbReference type="GO" id="GO:0006298">
    <property type="term" value="P:mismatch repair"/>
    <property type="evidence" value="ECO:0007669"/>
    <property type="project" value="InterPro"/>
</dbReference>
<dbReference type="PANTHER" id="PTHR11361:SF34">
    <property type="entry name" value="DNA MISMATCH REPAIR PROTEIN MSH1, MITOCHONDRIAL"/>
    <property type="match status" value="1"/>
</dbReference>
<dbReference type="PANTHER" id="PTHR11361">
    <property type="entry name" value="DNA MISMATCH REPAIR PROTEIN MUTS FAMILY MEMBER"/>
    <property type="match status" value="1"/>
</dbReference>
<dbReference type="GO" id="GO:0030983">
    <property type="term" value="F:mismatched DNA binding"/>
    <property type="evidence" value="ECO:0007669"/>
    <property type="project" value="InterPro"/>
</dbReference>
<feature type="transmembrane region" description="Helical" evidence="4">
    <location>
        <begin position="215"/>
        <end position="239"/>
    </location>
</feature>
<dbReference type="EMBL" id="MN739029">
    <property type="protein sequence ID" value="QHT35995.1"/>
    <property type="molecule type" value="Genomic_DNA"/>
</dbReference>
<name>A0A6C0FA05_9ZZZZ</name>
<evidence type="ECO:0000256" key="3">
    <source>
        <dbReference type="ARBA" id="ARBA00023125"/>
    </source>
</evidence>
<reference evidence="6" key="1">
    <citation type="journal article" date="2020" name="Nature">
        <title>Giant virus diversity and host interactions through global metagenomics.</title>
        <authorList>
            <person name="Schulz F."/>
            <person name="Roux S."/>
            <person name="Paez-Espino D."/>
            <person name="Jungbluth S."/>
            <person name="Walsh D.A."/>
            <person name="Denef V.J."/>
            <person name="McMahon K.D."/>
            <person name="Konstantinidis K.T."/>
            <person name="Eloe-Fadrosh E.A."/>
            <person name="Kyrpides N.C."/>
            <person name="Woyke T."/>
        </authorList>
    </citation>
    <scope>NUCLEOTIDE SEQUENCE</scope>
    <source>
        <strain evidence="6">GVMAG-M-3300009182-46</strain>
    </source>
</reference>
<evidence type="ECO:0000256" key="4">
    <source>
        <dbReference type="SAM" id="Phobius"/>
    </source>
</evidence>
<dbReference type="InterPro" id="IPR045076">
    <property type="entry name" value="MutS"/>
</dbReference>
<dbReference type="SMART" id="SM00534">
    <property type="entry name" value="MUTSac"/>
    <property type="match status" value="1"/>
</dbReference>